<gene>
    <name evidence="1" type="ORF">GOP47_0004927</name>
</gene>
<evidence type="ECO:0000313" key="1">
    <source>
        <dbReference type="EMBL" id="KAI5079448.1"/>
    </source>
</evidence>
<proteinExistence type="predicted"/>
<keyword evidence="2" id="KW-1185">Reference proteome</keyword>
<organism evidence="1 2">
    <name type="scientific">Adiantum capillus-veneris</name>
    <name type="common">Maidenhair fern</name>
    <dbReference type="NCBI Taxonomy" id="13818"/>
    <lineage>
        <taxon>Eukaryota</taxon>
        <taxon>Viridiplantae</taxon>
        <taxon>Streptophyta</taxon>
        <taxon>Embryophyta</taxon>
        <taxon>Tracheophyta</taxon>
        <taxon>Polypodiopsida</taxon>
        <taxon>Polypodiidae</taxon>
        <taxon>Polypodiales</taxon>
        <taxon>Pteridineae</taxon>
        <taxon>Pteridaceae</taxon>
        <taxon>Vittarioideae</taxon>
        <taxon>Adiantum</taxon>
    </lineage>
</organism>
<sequence>MLQSSAMIQDLTTVLLVFQTRDEPGVLIVQCILLYNNPMNPTKCAMSSLVVRDGGDSCAAAYYDALHL</sequence>
<dbReference type="Proteomes" id="UP000886520">
    <property type="component" value="Chromosome 5"/>
</dbReference>
<accession>A0A9D4ZKX0</accession>
<dbReference type="AlphaFoldDB" id="A0A9D4ZKX0"/>
<dbReference type="EMBL" id="JABFUD020000005">
    <property type="protein sequence ID" value="KAI5079448.1"/>
    <property type="molecule type" value="Genomic_DNA"/>
</dbReference>
<name>A0A9D4ZKX0_ADICA</name>
<protein>
    <submittedName>
        <fullName evidence="1">Uncharacterized protein</fullName>
    </submittedName>
</protein>
<evidence type="ECO:0000313" key="2">
    <source>
        <dbReference type="Proteomes" id="UP000886520"/>
    </source>
</evidence>
<comment type="caution">
    <text evidence="1">The sequence shown here is derived from an EMBL/GenBank/DDBJ whole genome shotgun (WGS) entry which is preliminary data.</text>
</comment>
<reference evidence="1 2" key="1">
    <citation type="submission" date="2021-01" db="EMBL/GenBank/DDBJ databases">
        <title>Adiantum capillus-veneris genome.</title>
        <authorList>
            <person name="Fang Y."/>
            <person name="Liao Q."/>
        </authorList>
    </citation>
    <scope>NUCLEOTIDE SEQUENCE [LARGE SCALE GENOMIC DNA]</scope>
    <source>
        <strain evidence="1">H3</strain>
        <tissue evidence="1">Leaf</tissue>
    </source>
</reference>